<dbReference type="EMBL" id="AMGV01000006">
    <property type="protein sequence ID" value="KEF56294.1"/>
    <property type="molecule type" value="Genomic_DNA"/>
</dbReference>
<proteinExistence type="predicted"/>
<evidence type="ECO:0008006" key="3">
    <source>
        <dbReference type="Google" id="ProtNLM"/>
    </source>
</evidence>
<dbReference type="RefSeq" id="XP_013258884.1">
    <property type="nucleotide sequence ID" value="XM_013403430.1"/>
</dbReference>
<dbReference type="VEuPathDB" id="FungiDB:A1O9_07875"/>
<organism evidence="1 2">
    <name type="scientific">Exophiala aquamarina CBS 119918</name>
    <dbReference type="NCBI Taxonomy" id="1182545"/>
    <lineage>
        <taxon>Eukaryota</taxon>
        <taxon>Fungi</taxon>
        <taxon>Dikarya</taxon>
        <taxon>Ascomycota</taxon>
        <taxon>Pezizomycotina</taxon>
        <taxon>Eurotiomycetes</taxon>
        <taxon>Chaetothyriomycetidae</taxon>
        <taxon>Chaetothyriales</taxon>
        <taxon>Herpotrichiellaceae</taxon>
        <taxon>Exophiala</taxon>
    </lineage>
</organism>
<dbReference type="OrthoDB" id="655030at2759"/>
<gene>
    <name evidence="1" type="ORF">A1O9_07875</name>
</gene>
<protein>
    <recommendedName>
        <fullName evidence="3">FAD-binding domain-containing protein</fullName>
    </recommendedName>
</protein>
<comment type="caution">
    <text evidence="1">The sequence shown here is derived from an EMBL/GenBank/DDBJ whole genome shotgun (WGS) entry which is preliminary data.</text>
</comment>
<dbReference type="GeneID" id="25282788"/>
<dbReference type="HOGENOM" id="CLU_2729061_0_0_1"/>
<sequence>MALASAEILGKAPGNTSHVSEALRYHEERLRPSTEPLQAASRKLAAWYIPKGTFAYHIWNFLLKITPYYSWLVSFHVNSLRSEIELT</sequence>
<dbReference type="Proteomes" id="UP000027920">
    <property type="component" value="Unassembled WGS sequence"/>
</dbReference>
<dbReference type="AlphaFoldDB" id="A0A072P899"/>
<name>A0A072P899_9EURO</name>
<evidence type="ECO:0000313" key="1">
    <source>
        <dbReference type="EMBL" id="KEF56294.1"/>
    </source>
</evidence>
<keyword evidence="2" id="KW-1185">Reference proteome</keyword>
<dbReference type="STRING" id="1182545.A0A072P899"/>
<evidence type="ECO:0000313" key="2">
    <source>
        <dbReference type="Proteomes" id="UP000027920"/>
    </source>
</evidence>
<reference evidence="1 2" key="1">
    <citation type="submission" date="2013-03" db="EMBL/GenBank/DDBJ databases">
        <title>The Genome Sequence of Exophiala aquamarina CBS 119918.</title>
        <authorList>
            <consortium name="The Broad Institute Genomics Platform"/>
            <person name="Cuomo C."/>
            <person name="de Hoog S."/>
            <person name="Gorbushina A."/>
            <person name="Walker B."/>
            <person name="Young S.K."/>
            <person name="Zeng Q."/>
            <person name="Gargeya S."/>
            <person name="Fitzgerald M."/>
            <person name="Haas B."/>
            <person name="Abouelleil A."/>
            <person name="Allen A.W."/>
            <person name="Alvarado L."/>
            <person name="Arachchi H.M."/>
            <person name="Berlin A.M."/>
            <person name="Chapman S.B."/>
            <person name="Gainer-Dewar J."/>
            <person name="Goldberg J."/>
            <person name="Griggs A."/>
            <person name="Gujja S."/>
            <person name="Hansen M."/>
            <person name="Howarth C."/>
            <person name="Imamovic A."/>
            <person name="Ireland A."/>
            <person name="Larimer J."/>
            <person name="McCowan C."/>
            <person name="Murphy C."/>
            <person name="Pearson M."/>
            <person name="Poon T.W."/>
            <person name="Priest M."/>
            <person name="Roberts A."/>
            <person name="Saif S."/>
            <person name="Shea T."/>
            <person name="Sisk P."/>
            <person name="Sykes S."/>
            <person name="Wortman J."/>
            <person name="Nusbaum C."/>
            <person name="Birren B."/>
        </authorList>
    </citation>
    <scope>NUCLEOTIDE SEQUENCE [LARGE SCALE GENOMIC DNA]</scope>
    <source>
        <strain evidence="1 2">CBS 119918</strain>
    </source>
</reference>
<accession>A0A072P899</accession>